<accession>A0ABW7Q8Q5</accession>
<evidence type="ECO:0000313" key="4">
    <source>
        <dbReference type="Proteomes" id="UP001610861"/>
    </source>
</evidence>
<evidence type="ECO:0000256" key="2">
    <source>
        <dbReference type="SAM" id="Phobius"/>
    </source>
</evidence>
<evidence type="ECO:0000256" key="1">
    <source>
        <dbReference type="SAM" id="MobiDB-lite"/>
    </source>
</evidence>
<keyword evidence="4" id="KW-1185">Reference proteome</keyword>
<feature type="region of interest" description="Disordered" evidence="1">
    <location>
        <begin position="515"/>
        <end position="536"/>
    </location>
</feature>
<protein>
    <submittedName>
        <fullName evidence="3">Uncharacterized protein</fullName>
    </submittedName>
</protein>
<dbReference type="RefSeq" id="WP_397556708.1">
    <property type="nucleotide sequence ID" value="NZ_JBIQWL010000004.1"/>
</dbReference>
<dbReference type="EMBL" id="JBIQWL010000004">
    <property type="protein sequence ID" value="MFH8251256.1"/>
    <property type="molecule type" value="Genomic_DNA"/>
</dbReference>
<proteinExistence type="predicted"/>
<reference evidence="3 4" key="1">
    <citation type="submission" date="2024-09" db="EMBL/GenBank/DDBJ databases">
        <authorList>
            <person name="Pan X."/>
        </authorList>
    </citation>
    <scope>NUCLEOTIDE SEQUENCE [LARGE SCALE GENOMIC DNA]</scope>
    <source>
        <strain evidence="3 4">B2969</strain>
    </source>
</reference>
<keyword evidence="2" id="KW-1133">Transmembrane helix</keyword>
<comment type="caution">
    <text evidence="3">The sequence shown here is derived from an EMBL/GenBank/DDBJ whole genome shotgun (WGS) entry which is preliminary data.</text>
</comment>
<organism evidence="3 4">
    <name type="scientific">Microbacterium alkaliflavum</name>
    <dbReference type="NCBI Taxonomy" id="3248839"/>
    <lineage>
        <taxon>Bacteria</taxon>
        <taxon>Bacillati</taxon>
        <taxon>Actinomycetota</taxon>
        <taxon>Actinomycetes</taxon>
        <taxon>Micrococcales</taxon>
        <taxon>Microbacteriaceae</taxon>
        <taxon>Microbacterium</taxon>
    </lineage>
</organism>
<keyword evidence="2" id="KW-0472">Membrane</keyword>
<evidence type="ECO:0000313" key="3">
    <source>
        <dbReference type="EMBL" id="MFH8251256.1"/>
    </source>
</evidence>
<dbReference type="Proteomes" id="UP001610861">
    <property type="component" value="Unassembled WGS sequence"/>
</dbReference>
<feature type="transmembrane region" description="Helical" evidence="2">
    <location>
        <begin position="398"/>
        <end position="424"/>
    </location>
</feature>
<sequence>MNESGFVLRSPWYERSREGLDLRSPVARRPLIQMYDNPDFVARLLEDPADSLEFGEDDVWTYPVPVIPPPTGSTRVRLSTSRLVKSHLRKLYQPVHERFYVVVVEIFCDVPGLPRAGSHREISVGFRMRRMHTSLTAKGRPARRVAADLVAAMAKEQGIQTRVTASDVRDVWWADAAWRRQFEEDHKLELAEIDCHSDYQQWLKSPKGTGRWRTLRDAGDPVREGEVEEIIPMWKLPVRAVDAECAEEAGPKGPESRSLWFGVIPTYSGEHWLAPQPGGRPSLIQQKLDDRGIFEIECVVTQPREGCPPLTWVSAPSEPFRLADPMDPQGTKNRTVTIKLPDLRRLAARAGEKQGPGGVRVITPPGSQLKVNPFKGIPGSGAGRVGTGAAICTFAIELFFIVAFFLFLLFLPIVILAFQLWWLLALRFCIPPQVGFSAMADFVGTAGLGALSATQRAEFNIAMGMEFGDFAVGDRTPDWVDSLNAAKNPDNTLVFADKDLAKAVVKGTDPLDTVQPAALPHEMSPDDPLCKVPAGP</sequence>
<keyword evidence="2" id="KW-0812">Transmembrane</keyword>
<gene>
    <name evidence="3" type="ORF">ACH3VR_12870</name>
</gene>
<name>A0ABW7Q8Q5_9MICO</name>